<dbReference type="PhylomeDB" id="B3S1S0"/>
<dbReference type="InterPro" id="IPR025723">
    <property type="entry name" value="ArsA/GET3_ATPase-like"/>
</dbReference>
<keyword evidence="7" id="KW-0067">ATP-binding</keyword>
<accession>B3S1S0</accession>
<dbReference type="Proteomes" id="UP000009022">
    <property type="component" value="Unassembled WGS sequence"/>
</dbReference>
<dbReference type="PANTHER" id="PTHR10803">
    <property type="entry name" value="ARSENICAL PUMP-DRIVING ATPASE ARSENITE-TRANSLOCATING ATPASE"/>
    <property type="match status" value="1"/>
</dbReference>
<keyword evidence="10" id="KW-1185">Reference proteome</keyword>
<evidence type="ECO:0000256" key="4">
    <source>
        <dbReference type="ARBA" id="ARBA00022741"/>
    </source>
</evidence>
<evidence type="ECO:0000259" key="8">
    <source>
        <dbReference type="Pfam" id="PF02374"/>
    </source>
</evidence>
<dbReference type="STRING" id="10228.B3S1S0"/>
<dbReference type="PANTHER" id="PTHR10803:SF3">
    <property type="entry name" value="ATPASE GET3"/>
    <property type="match status" value="1"/>
</dbReference>
<keyword evidence="4" id="KW-0547">Nucleotide-binding</keyword>
<dbReference type="RefSeq" id="XP_002113931.1">
    <property type="nucleotide sequence ID" value="XM_002113895.1"/>
</dbReference>
<organism evidence="9 10">
    <name type="scientific">Trichoplax adhaerens</name>
    <name type="common">Trichoplax reptans</name>
    <dbReference type="NCBI Taxonomy" id="10228"/>
    <lineage>
        <taxon>Eukaryota</taxon>
        <taxon>Metazoa</taxon>
        <taxon>Placozoa</taxon>
        <taxon>Uniplacotomia</taxon>
        <taxon>Trichoplacea</taxon>
        <taxon>Trichoplacidae</taxon>
        <taxon>Trichoplax</taxon>
    </lineage>
</organism>
<keyword evidence="3" id="KW-0963">Cytoplasm</keyword>
<evidence type="ECO:0000256" key="6">
    <source>
        <dbReference type="ARBA" id="ARBA00022824"/>
    </source>
</evidence>
<feature type="domain" description="ArsA/GET3 Anion-transporting ATPase-like" evidence="8">
    <location>
        <begin position="32"/>
        <end position="332"/>
    </location>
</feature>
<dbReference type="GeneID" id="6755467"/>
<sequence>MASYAQEEDEFQECYEPLEPTLRNVIDQSSLRWIFVGGKGGVGKTTCRQDKRAHLKRTVCCSLAIQLAKVRDSVLIVSTDPAHNISDTFGQKFTGEATPVNGFNNLFAMEINPASTLDNVTNNSSNPLIKNLMSSIPGIDEAFGFMEVLNLIKDYNFSVVVFDTAPTGHTLRFLSLPKTFEGILPMFSGSAAQQSVVNQFASLMGFKSLGEGDNVHTAMPLIQSVSEQFRDPELTTFVCVCIAEFLSLYETERLVQELSKFGIDTHNVIVNQLVFPSTDKSCELCSARQKIQKKYLDQIIDLYEDFHIIKLPLLPHEVRGSNHLRMFSEYLFKGYSVSS</sequence>
<keyword evidence="5" id="KW-0378">Hydrolase</keyword>
<name>B3S1S0_TRIAD</name>
<proteinExistence type="inferred from homology"/>
<evidence type="ECO:0000313" key="9">
    <source>
        <dbReference type="EMBL" id="EDV23021.1"/>
    </source>
</evidence>
<dbReference type="InterPro" id="IPR016300">
    <property type="entry name" value="ATPase_ArsA/GET3"/>
</dbReference>
<reference evidence="9 10" key="1">
    <citation type="journal article" date="2008" name="Nature">
        <title>The Trichoplax genome and the nature of placozoans.</title>
        <authorList>
            <person name="Srivastava M."/>
            <person name="Begovic E."/>
            <person name="Chapman J."/>
            <person name="Putnam N.H."/>
            <person name="Hellsten U."/>
            <person name="Kawashima T."/>
            <person name="Kuo A."/>
            <person name="Mitros T."/>
            <person name="Salamov A."/>
            <person name="Carpenter M.L."/>
            <person name="Signorovitch A.Y."/>
            <person name="Moreno M.A."/>
            <person name="Kamm K."/>
            <person name="Grimwood J."/>
            <person name="Schmutz J."/>
            <person name="Shapiro H."/>
            <person name="Grigoriev I.V."/>
            <person name="Buss L.W."/>
            <person name="Schierwater B."/>
            <person name="Dellaporta S.L."/>
            <person name="Rokhsar D.S."/>
        </authorList>
    </citation>
    <scope>NUCLEOTIDE SEQUENCE [LARGE SCALE GENOMIC DNA]</scope>
    <source>
        <strain evidence="9 10">Grell-BS-1999</strain>
    </source>
</reference>
<dbReference type="GO" id="GO:0005524">
    <property type="term" value="F:ATP binding"/>
    <property type="evidence" value="ECO:0007669"/>
    <property type="project" value="UniProtKB-KW"/>
</dbReference>
<dbReference type="GO" id="GO:0016887">
    <property type="term" value="F:ATP hydrolysis activity"/>
    <property type="evidence" value="ECO:0000318"/>
    <property type="project" value="GO_Central"/>
</dbReference>
<dbReference type="KEGG" id="tad:TRIADDRAFT_57863"/>
<dbReference type="GO" id="GO:0043529">
    <property type="term" value="C:GET complex"/>
    <property type="evidence" value="ECO:0000318"/>
    <property type="project" value="GO_Central"/>
</dbReference>
<evidence type="ECO:0000256" key="5">
    <source>
        <dbReference type="ARBA" id="ARBA00022801"/>
    </source>
</evidence>
<dbReference type="CTD" id="6755467"/>
<dbReference type="Pfam" id="PF02374">
    <property type="entry name" value="ArsA_ATPase"/>
    <property type="match status" value="1"/>
</dbReference>
<dbReference type="InParanoid" id="B3S1S0"/>
<comment type="similarity">
    <text evidence="1">Belongs to the arsA ATPase family.</text>
</comment>
<dbReference type="eggNOG" id="KOG2825">
    <property type="taxonomic scope" value="Eukaryota"/>
</dbReference>
<evidence type="ECO:0000256" key="7">
    <source>
        <dbReference type="ARBA" id="ARBA00022840"/>
    </source>
</evidence>
<protein>
    <recommendedName>
        <fullName evidence="8">ArsA/GET3 Anion-transporting ATPase-like domain-containing protein</fullName>
    </recommendedName>
</protein>
<dbReference type="EMBL" id="DS985247">
    <property type="protein sequence ID" value="EDV23021.1"/>
    <property type="molecule type" value="Genomic_DNA"/>
</dbReference>
<dbReference type="FunCoup" id="B3S1S0">
    <property type="interactions" value="2026"/>
</dbReference>
<dbReference type="HOGENOM" id="CLU_040761_0_0_1"/>
<evidence type="ECO:0000256" key="1">
    <source>
        <dbReference type="ARBA" id="ARBA00011040"/>
    </source>
</evidence>
<dbReference type="NCBIfam" id="TIGR00345">
    <property type="entry name" value="GET3_arsA_TRC40"/>
    <property type="match status" value="1"/>
</dbReference>
<evidence type="ECO:0000256" key="3">
    <source>
        <dbReference type="ARBA" id="ARBA00022490"/>
    </source>
</evidence>
<dbReference type="InterPro" id="IPR027417">
    <property type="entry name" value="P-loop_NTPase"/>
</dbReference>
<gene>
    <name evidence="9" type="ORF">TRIADDRAFT_57863</name>
</gene>
<dbReference type="CDD" id="cd02035">
    <property type="entry name" value="ArsA"/>
    <property type="match status" value="1"/>
</dbReference>
<evidence type="ECO:0000313" key="10">
    <source>
        <dbReference type="Proteomes" id="UP000009022"/>
    </source>
</evidence>
<dbReference type="Gene3D" id="3.40.50.300">
    <property type="entry name" value="P-loop containing nucleotide triphosphate hydrolases"/>
    <property type="match status" value="1"/>
</dbReference>
<dbReference type="FunFam" id="3.40.50.300:FF:001459">
    <property type="entry name" value="ATPase ASNA1 homolog"/>
    <property type="match status" value="1"/>
</dbReference>
<keyword evidence="2" id="KW-0813">Transport</keyword>
<evidence type="ECO:0000256" key="2">
    <source>
        <dbReference type="ARBA" id="ARBA00022448"/>
    </source>
</evidence>
<dbReference type="OrthoDB" id="1770at2759"/>
<keyword evidence="6" id="KW-0256">Endoplasmic reticulum</keyword>
<dbReference type="AlphaFoldDB" id="B3S1S0"/>
<dbReference type="GO" id="GO:0071816">
    <property type="term" value="P:tail-anchored membrane protein insertion into ER membrane"/>
    <property type="evidence" value="ECO:0000318"/>
    <property type="project" value="GO_Central"/>
</dbReference>
<dbReference type="OMA" id="MDAPYEF"/>
<dbReference type="SUPFAM" id="SSF52540">
    <property type="entry name" value="P-loop containing nucleoside triphosphate hydrolases"/>
    <property type="match status" value="1"/>
</dbReference>